<dbReference type="PANTHER" id="PTHR23514">
    <property type="entry name" value="BYPASS OF STOP CODON PROTEIN 6"/>
    <property type="match status" value="1"/>
</dbReference>
<dbReference type="PANTHER" id="PTHR23514:SF16">
    <property type="entry name" value="TRANSPORTER, PUTATIVE (AFU_ORTHOLOGUE AFUA_2G17270)-RELATED"/>
    <property type="match status" value="1"/>
</dbReference>
<dbReference type="SUPFAM" id="SSF103473">
    <property type="entry name" value="MFS general substrate transporter"/>
    <property type="match status" value="1"/>
</dbReference>
<dbReference type="SUPFAM" id="SSF51735">
    <property type="entry name" value="NAD(P)-binding Rossmann-fold domains"/>
    <property type="match status" value="1"/>
</dbReference>
<feature type="transmembrane region" description="Helical" evidence="5">
    <location>
        <begin position="80"/>
        <end position="99"/>
    </location>
</feature>
<dbReference type="Proteomes" id="UP000541154">
    <property type="component" value="Unassembled WGS sequence"/>
</dbReference>
<sequence length="762" mass="83173">MRKSLTQTEAILLQRRASAIVIPPESAADDLPEEPKYPQEKWIYSKAFSAGVSFFVAGVNDGSLGSLTPYIIRSYNVDTNMVAILYGSTFLGWLFAALSNSTITQYLNLGPILCLGAGFQVIAHVLRVWTPPFPLYVITFFLASLGQAYNDAHANTYISSLRAGHRWLGFIHAMYMAGCLVGPFIATAVGSANSQWCLFYLFPLGIGLINLALVAVSFRDYMGPTPKKQLMAESSMSALKEIGYTLSKPGVWLLSLFFFFFLGATITSGGWMVEYLVQVRKGDVTEMGYIPSGFYGGAFLGRLLLPEPTHRLGERKMVFIYAVLCVGLQLVFWLVPNIITEAVAISLLGFFSGPFMVAGISVGSRIFSPEIKSSAIAFVFTFGQIGGSIFPAVTGIIAAQAGVEVLQPILVGLLGAAGISCRADKTRTGATGYVGGDFLFLLSRTHPEWNISALVRDEEKAKQLAKVYPSLRVVLGDLSSSDIIEEEVKQADIVYQIANCDHTGAAATIAKGAACHTAERPCWVIHTSGTASLIFEDTRAQTHGIERTKEYNDWDGVDELRNLPDDAYHRDVEKIIIAAGQVDPARVKTAIVSPPNVYGPGRGVFNQTSMQAYYLSRKVLKRKKGIIVGEGKNVWSEVHVQDLSDLFLLLGEAAAAGGGDATWGDDGYYLCENGESVWGEVERAIARAAYEKGYIPSPEVEPLGEGEVVPTNLWYGLYLWGSNCRVRSIRAKRLLGWKPFRPPMMELIEDIVEGEAQALKKE</sequence>
<evidence type="ECO:0000256" key="5">
    <source>
        <dbReference type="SAM" id="Phobius"/>
    </source>
</evidence>
<name>A0A8H6A0I6_PETAA</name>
<dbReference type="InterPro" id="IPR001509">
    <property type="entry name" value="Epimerase_deHydtase"/>
</dbReference>
<feature type="transmembrane region" description="Helical" evidence="5">
    <location>
        <begin position="342"/>
        <end position="363"/>
    </location>
</feature>
<evidence type="ECO:0000259" key="6">
    <source>
        <dbReference type="PROSITE" id="PS50850"/>
    </source>
</evidence>
<evidence type="ECO:0000256" key="2">
    <source>
        <dbReference type="ARBA" id="ARBA00022692"/>
    </source>
</evidence>
<dbReference type="AlphaFoldDB" id="A0A8H6A0I6"/>
<evidence type="ECO:0000313" key="7">
    <source>
        <dbReference type="EMBL" id="KAF5857188.1"/>
    </source>
</evidence>
<comment type="subcellular location">
    <subcellularLocation>
        <location evidence="1">Membrane</location>
        <topology evidence="1">Multi-pass membrane protein</topology>
    </subcellularLocation>
</comment>
<dbReference type="InterPro" id="IPR036291">
    <property type="entry name" value="NAD(P)-bd_dom_sf"/>
</dbReference>
<keyword evidence="2 5" id="KW-0812">Transmembrane</keyword>
<feature type="transmembrane region" description="Helical" evidence="5">
    <location>
        <begin position="288"/>
        <end position="305"/>
    </location>
</feature>
<feature type="domain" description="Major facilitator superfamily (MFS) profile" evidence="6">
    <location>
        <begin position="46"/>
        <end position="427"/>
    </location>
</feature>
<dbReference type="InterPro" id="IPR036259">
    <property type="entry name" value="MFS_trans_sf"/>
</dbReference>
<evidence type="ECO:0000256" key="4">
    <source>
        <dbReference type="ARBA" id="ARBA00023136"/>
    </source>
</evidence>
<dbReference type="GO" id="GO:0022857">
    <property type="term" value="F:transmembrane transporter activity"/>
    <property type="evidence" value="ECO:0007669"/>
    <property type="project" value="InterPro"/>
</dbReference>
<accession>A0A8H6A0I6</accession>
<keyword evidence="3 5" id="KW-1133">Transmembrane helix</keyword>
<evidence type="ECO:0000313" key="8">
    <source>
        <dbReference type="Proteomes" id="UP000541154"/>
    </source>
</evidence>
<evidence type="ECO:0000256" key="1">
    <source>
        <dbReference type="ARBA" id="ARBA00004141"/>
    </source>
</evidence>
<feature type="transmembrane region" description="Helical" evidence="5">
    <location>
        <begin position="317"/>
        <end position="336"/>
    </location>
</feature>
<feature type="transmembrane region" description="Helical" evidence="5">
    <location>
        <begin position="133"/>
        <end position="149"/>
    </location>
</feature>
<keyword evidence="8" id="KW-1185">Reference proteome</keyword>
<dbReference type="Pfam" id="PF07690">
    <property type="entry name" value="MFS_1"/>
    <property type="match status" value="1"/>
</dbReference>
<keyword evidence="4 5" id="KW-0472">Membrane</keyword>
<dbReference type="Gene3D" id="3.40.50.720">
    <property type="entry name" value="NAD(P)-binding Rossmann-like Domain"/>
    <property type="match status" value="1"/>
</dbReference>
<dbReference type="Pfam" id="PF01370">
    <property type="entry name" value="Epimerase"/>
    <property type="match status" value="1"/>
</dbReference>
<gene>
    <name evidence="7" type="ORF">ETB97_006180</name>
</gene>
<protein>
    <recommendedName>
        <fullName evidence="6">Major facilitator superfamily (MFS) profile domain-containing protein</fullName>
    </recommendedName>
</protein>
<feature type="transmembrane region" description="Helical" evidence="5">
    <location>
        <begin position="198"/>
        <end position="218"/>
    </location>
</feature>
<dbReference type="FunFam" id="1.20.1250.20:FF:000286">
    <property type="entry name" value="MFS efflux transporter"/>
    <property type="match status" value="1"/>
</dbReference>
<evidence type="ECO:0000256" key="3">
    <source>
        <dbReference type="ARBA" id="ARBA00022989"/>
    </source>
</evidence>
<feature type="transmembrane region" description="Helical" evidence="5">
    <location>
        <begin position="250"/>
        <end position="273"/>
    </location>
</feature>
<dbReference type="Gene3D" id="1.20.1250.20">
    <property type="entry name" value="MFS general substrate transporter like domains"/>
    <property type="match status" value="2"/>
</dbReference>
<dbReference type="EMBL" id="SPNV01000271">
    <property type="protein sequence ID" value="KAF5857188.1"/>
    <property type="molecule type" value="Genomic_DNA"/>
</dbReference>
<dbReference type="InterPro" id="IPR051788">
    <property type="entry name" value="MFS_Transporter"/>
</dbReference>
<dbReference type="InterPro" id="IPR011701">
    <property type="entry name" value="MFS"/>
</dbReference>
<proteinExistence type="predicted"/>
<feature type="transmembrane region" description="Helical" evidence="5">
    <location>
        <begin position="375"/>
        <end position="399"/>
    </location>
</feature>
<dbReference type="PROSITE" id="PS50850">
    <property type="entry name" value="MFS"/>
    <property type="match status" value="1"/>
</dbReference>
<reference evidence="7 8" key="1">
    <citation type="submission" date="2019-04" db="EMBL/GenBank/DDBJ databases">
        <title>Aspergillus burnettii sp. nov., novel species from soil in southeast Queensland.</title>
        <authorList>
            <person name="Gilchrist C.L.M."/>
            <person name="Pitt J.I."/>
            <person name="Lange L."/>
            <person name="Lacey H.J."/>
            <person name="Vuong D."/>
            <person name="Midgley D.J."/>
            <person name="Greenfield P."/>
            <person name="Bradbury M."/>
            <person name="Lacey E."/>
            <person name="Busk P.K."/>
            <person name="Pilgaard B."/>
            <person name="Chooi Y.H."/>
            <person name="Piggott A.M."/>
        </authorList>
    </citation>
    <scope>NUCLEOTIDE SEQUENCE [LARGE SCALE GENOMIC DNA]</scope>
    <source>
        <strain evidence="7 8">FRR 5400</strain>
    </source>
</reference>
<feature type="transmembrane region" description="Helical" evidence="5">
    <location>
        <begin position="170"/>
        <end position="192"/>
    </location>
</feature>
<dbReference type="InterPro" id="IPR020846">
    <property type="entry name" value="MFS_dom"/>
</dbReference>
<organism evidence="7 8">
    <name type="scientific">Petromyces alliaceus</name>
    <name type="common">Aspergillus alliaceus</name>
    <dbReference type="NCBI Taxonomy" id="209559"/>
    <lineage>
        <taxon>Eukaryota</taxon>
        <taxon>Fungi</taxon>
        <taxon>Dikarya</taxon>
        <taxon>Ascomycota</taxon>
        <taxon>Pezizomycotina</taxon>
        <taxon>Eurotiomycetes</taxon>
        <taxon>Eurotiomycetidae</taxon>
        <taxon>Eurotiales</taxon>
        <taxon>Aspergillaceae</taxon>
        <taxon>Aspergillus</taxon>
        <taxon>Aspergillus subgen. Circumdati</taxon>
    </lineage>
</organism>
<dbReference type="GO" id="GO:0016020">
    <property type="term" value="C:membrane"/>
    <property type="evidence" value="ECO:0007669"/>
    <property type="project" value="UniProtKB-SubCell"/>
</dbReference>
<comment type="caution">
    <text evidence="7">The sequence shown here is derived from an EMBL/GenBank/DDBJ whole genome shotgun (WGS) entry which is preliminary data.</text>
</comment>